<organism evidence="6 7">
    <name type="scientific">Streptomyces aurantiacus JA 4570</name>
    <dbReference type="NCBI Taxonomy" id="1286094"/>
    <lineage>
        <taxon>Bacteria</taxon>
        <taxon>Bacillati</taxon>
        <taxon>Actinomycetota</taxon>
        <taxon>Actinomycetes</taxon>
        <taxon>Kitasatosporales</taxon>
        <taxon>Streptomycetaceae</taxon>
        <taxon>Streptomyces</taxon>
        <taxon>Streptomyces aurantiacus group</taxon>
    </lineage>
</organism>
<evidence type="ECO:0000313" key="7">
    <source>
        <dbReference type="Proteomes" id="UP000014629"/>
    </source>
</evidence>
<comment type="cofactor">
    <cofactor evidence="1">
        <name>pantetheine 4'-phosphate</name>
        <dbReference type="ChEBI" id="CHEBI:47942"/>
    </cofactor>
</comment>
<evidence type="ECO:0000256" key="3">
    <source>
        <dbReference type="ARBA" id="ARBA00022450"/>
    </source>
</evidence>
<dbReference type="InterPro" id="IPR020806">
    <property type="entry name" value="PKS_PP-bd"/>
</dbReference>
<dbReference type="InterPro" id="IPR042099">
    <property type="entry name" value="ANL_N_sf"/>
</dbReference>
<dbReference type="InterPro" id="IPR009081">
    <property type="entry name" value="PP-bd_ACP"/>
</dbReference>
<dbReference type="PANTHER" id="PTHR22754:SF32">
    <property type="entry name" value="DISCO-INTERACTING PROTEIN 2"/>
    <property type="match status" value="1"/>
</dbReference>
<dbReference type="InterPro" id="IPR020802">
    <property type="entry name" value="TesA-like"/>
</dbReference>
<dbReference type="Gene3D" id="3.40.50.12780">
    <property type="entry name" value="N-terminal domain of ligase-like"/>
    <property type="match status" value="1"/>
</dbReference>
<dbReference type="Pfam" id="PF00550">
    <property type="entry name" value="PP-binding"/>
    <property type="match status" value="1"/>
</dbReference>
<dbReference type="Gene3D" id="1.10.1200.10">
    <property type="entry name" value="ACP-like"/>
    <property type="match status" value="1"/>
</dbReference>
<dbReference type="SUPFAM" id="SSF53474">
    <property type="entry name" value="alpha/beta-Hydrolases"/>
    <property type="match status" value="1"/>
</dbReference>
<dbReference type="InterPro" id="IPR036736">
    <property type="entry name" value="ACP-like_sf"/>
</dbReference>
<protein>
    <submittedName>
        <fullName evidence="6">Putative Polyketide synthase PksJ</fullName>
    </submittedName>
</protein>
<dbReference type="RefSeq" id="WP_016640378.1">
    <property type="nucleotide sequence ID" value="NZ_AOPZ01000078.1"/>
</dbReference>
<feature type="domain" description="Carrier" evidence="5">
    <location>
        <begin position="568"/>
        <end position="645"/>
    </location>
</feature>
<proteinExistence type="inferred from homology"/>
<dbReference type="AlphaFoldDB" id="S3ZMF1"/>
<dbReference type="EMBL" id="AOPZ01000078">
    <property type="protein sequence ID" value="EPH44691.1"/>
    <property type="molecule type" value="Genomic_DNA"/>
</dbReference>
<dbReference type="SMART" id="SM00824">
    <property type="entry name" value="PKS_TE"/>
    <property type="match status" value="1"/>
</dbReference>
<evidence type="ECO:0000256" key="2">
    <source>
        <dbReference type="ARBA" id="ARBA00006432"/>
    </source>
</evidence>
<comment type="caution">
    <text evidence="6">The sequence shown here is derived from an EMBL/GenBank/DDBJ whole genome shotgun (WGS) entry which is preliminary data.</text>
</comment>
<dbReference type="SMART" id="SM00823">
    <property type="entry name" value="PKS_PP"/>
    <property type="match status" value="1"/>
</dbReference>
<dbReference type="InterPro" id="IPR029058">
    <property type="entry name" value="AB_hydrolase_fold"/>
</dbReference>
<dbReference type="PATRIC" id="fig|1286094.4.peg.2225"/>
<evidence type="ECO:0000313" key="6">
    <source>
        <dbReference type="EMBL" id="EPH44691.1"/>
    </source>
</evidence>
<dbReference type="GO" id="GO:0017000">
    <property type="term" value="P:antibiotic biosynthetic process"/>
    <property type="evidence" value="ECO:0007669"/>
    <property type="project" value="UniProtKB-ARBA"/>
</dbReference>
<dbReference type="PANTHER" id="PTHR22754">
    <property type="entry name" value="DISCO-INTERACTING PROTEIN 2 DIP2 -RELATED"/>
    <property type="match status" value="1"/>
</dbReference>
<dbReference type="GO" id="GO:0070566">
    <property type="term" value="F:adenylyltransferase activity"/>
    <property type="evidence" value="ECO:0007669"/>
    <property type="project" value="TreeGrafter"/>
</dbReference>
<dbReference type="Gene3D" id="3.40.50.1820">
    <property type="entry name" value="alpha/beta hydrolase"/>
    <property type="match status" value="1"/>
</dbReference>
<evidence type="ECO:0000256" key="1">
    <source>
        <dbReference type="ARBA" id="ARBA00001957"/>
    </source>
</evidence>
<dbReference type="Pfam" id="PF00975">
    <property type="entry name" value="Thioesterase"/>
    <property type="match status" value="1"/>
</dbReference>
<dbReference type="GO" id="GO:0006633">
    <property type="term" value="P:fatty acid biosynthetic process"/>
    <property type="evidence" value="ECO:0007669"/>
    <property type="project" value="TreeGrafter"/>
</dbReference>
<reference evidence="6 7" key="1">
    <citation type="submission" date="2013-02" db="EMBL/GenBank/DDBJ databases">
        <title>Draft Genome Sequence of Streptomyces aurantiacus, Which Produces Setomimycin.</title>
        <authorList>
            <person name="Gruening B.A."/>
            <person name="Praeg A."/>
            <person name="Erxleben A."/>
            <person name="Guenther S."/>
            <person name="Mueller M."/>
        </authorList>
    </citation>
    <scope>NUCLEOTIDE SEQUENCE [LARGE SCALE GENOMIC DNA]</scope>
    <source>
        <strain evidence="6 7">JA 4570</strain>
    </source>
</reference>
<dbReference type="Pfam" id="PF00501">
    <property type="entry name" value="AMP-binding"/>
    <property type="match status" value="1"/>
</dbReference>
<name>S3ZMF1_9ACTN</name>
<dbReference type="SUPFAM" id="SSF47336">
    <property type="entry name" value="ACP-like"/>
    <property type="match status" value="1"/>
</dbReference>
<keyword evidence="7" id="KW-1185">Reference proteome</keyword>
<sequence>MPENIPATTPATTLPHLLENAARDTDRGITFIGDPGGSFLSYAELRESACRVSQGLRGHGAAPGDRVLIVATEPEQFFRVFWGCVLAGLVPCPLALPADPSRRQTQLGHLRALLGDPLVVVSKTAYGDLPDIGLRTATVEDLSHTSPDPAQDHVAAPDDLTLLMLTSGSTGSSKAVRLTHANLLAAQAGKADALRLGPADTTLNWISTDHIAAIEAHLLPMFNGADQVMATPATVLADPVEFLRLLTAHRIGVTFTPNFLFGQINQALAQRPAPQQEVDLSQVRYIISGGEATVTATVRDFLTTLSGYGLREDVIVPAFGMTETCAGSVFNPDFATRDLDTEFPPLGRPVRGLRIRITDGDGTVLASTDDPGTAAARPGTAEPGEVHLRGPMVTDGYYGNDEATAQAFTADGWFRTGDLGRLDSDGRLALVGRTKDSVIVNGVNYYSHDLEAVLDKLDDVRRGQIAAFPIRPEGADSEQLAVAFAPSGDPADDTAVYRAIVAIRSSTVMHWGFRPQLILPVDEKQIPRSNLGKIQRTRLRGAVEAGDLDAAARRASEVSTRFLGPYVAPEGEAETTLAAVYARVLNVATAVPATASFFDLGGTSLDVLRLKLEIQAAFGIADVPMATLLQAPTVRALAGRLTGAQGVEGDSAYDPLVPLQVTGDGTPLFCVHPGLGEVLVFVNLAKYFTGERPFYALRARGFGQGETHFGSFAEMVATYVESIRRVQPHGPYAVAGYSYGGAVAFEIAKRLEADGDEVKFVGVFNLPPRIADRMNEITFTDGAINLALFLELIDAADVEGLTTSLRLLPEAEQLAHLVEQAPKRRLTELDLTVERFTAWVHLAQNMVHLGRDYEPSGSVARTQVFYCTPLRGTKQEWLDNQLRHWDDFTRDTNRYVEVDGEHYTLMSPQHVGTFQATLRRELARALG</sequence>
<dbReference type="PROSITE" id="PS50075">
    <property type="entry name" value="CARRIER"/>
    <property type="match status" value="1"/>
</dbReference>
<dbReference type="InterPro" id="IPR020845">
    <property type="entry name" value="AMP-binding_CS"/>
</dbReference>
<dbReference type="InterPro" id="IPR045851">
    <property type="entry name" value="AMP-bd_C_sf"/>
</dbReference>
<dbReference type="Proteomes" id="UP000014629">
    <property type="component" value="Unassembled WGS sequence"/>
</dbReference>
<dbReference type="SUPFAM" id="SSF56801">
    <property type="entry name" value="Acetyl-CoA synthetase-like"/>
    <property type="match status" value="1"/>
</dbReference>
<keyword evidence="4" id="KW-0597">Phosphoprotein</keyword>
<dbReference type="GO" id="GO:0005886">
    <property type="term" value="C:plasma membrane"/>
    <property type="evidence" value="ECO:0007669"/>
    <property type="project" value="TreeGrafter"/>
</dbReference>
<dbReference type="GO" id="GO:0031177">
    <property type="term" value="F:phosphopantetheine binding"/>
    <property type="evidence" value="ECO:0007669"/>
    <property type="project" value="InterPro"/>
</dbReference>
<dbReference type="Gene3D" id="3.30.300.30">
    <property type="match status" value="1"/>
</dbReference>
<keyword evidence="3" id="KW-0596">Phosphopantetheine</keyword>
<comment type="similarity">
    <text evidence="2">Belongs to the ATP-dependent AMP-binding enzyme family.</text>
</comment>
<dbReference type="InterPro" id="IPR000873">
    <property type="entry name" value="AMP-dep_synth/lig_dom"/>
</dbReference>
<dbReference type="InterPro" id="IPR001031">
    <property type="entry name" value="Thioesterase"/>
</dbReference>
<gene>
    <name evidence="6" type="ORF">STRAU_2249</name>
</gene>
<evidence type="ECO:0000259" key="5">
    <source>
        <dbReference type="PROSITE" id="PS50075"/>
    </source>
</evidence>
<evidence type="ECO:0000256" key="4">
    <source>
        <dbReference type="ARBA" id="ARBA00022553"/>
    </source>
</evidence>
<dbReference type="OrthoDB" id="2472181at2"/>
<accession>S3ZMF1</accession>
<dbReference type="PROSITE" id="PS00455">
    <property type="entry name" value="AMP_BINDING"/>
    <property type="match status" value="1"/>
</dbReference>